<comment type="caution">
    <text evidence="1">The sequence shown here is derived from an EMBL/GenBank/DDBJ whole genome shotgun (WGS) entry which is preliminary data.</text>
</comment>
<protein>
    <submittedName>
        <fullName evidence="1">Uncharacterized protein</fullName>
    </submittedName>
</protein>
<evidence type="ECO:0000313" key="1">
    <source>
        <dbReference type="EMBL" id="MBB6070653.1"/>
    </source>
</evidence>
<sequence length="37" mass="4373">MLLVIRFLFRTLLTGLVTKGLGKFFPLVRRLLALIWR</sequence>
<dbReference type="Proteomes" id="UP000582837">
    <property type="component" value="Unassembled WGS sequence"/>
</dbReference>
<accession>A0A841GY33</accession>
<organism evidence="1 2">
    <name type="scientific">Longimicrobium terrae</name>
    <dbReference type="NCBI Taxonomy" id="1639882"/>
    <lineage>
        <taxon>Bacteria</taxon>
        <taxon>Pseudomonadati</taxon>
        <taxon>Gemmatimonadota</taxon>
        <taxon>Longimicrobiia</taxon>
        <taxon>Longimicrobiales</taxon>
        <taxon>Longimicrobiaceae</taxon>
        <taxon>Longimicrobium</taxon>
    </lineage>
</organism>
<dbReference type="EMBL" id="JACHIA010000005">
    <property type="protein sequence ID" value="MBB6070653.1"/>
    <property type="molecule type" value="Genomic_DNA"/>
</dbReference>
<evidence type="ECO:0000313" key="2">
    <source>
        <dbReference type="Proteomes" id="UP000582837"/>
    </source>
</evidence>
<gene>
    <name evidence="1" type="ORF">HNQ61_002274</name>
</gene>
<proteinExistence type="predicted"/>
<name>A0A841GY33_9BACT</name>
<dbReference type="AlphaFoldDB" id="A0A841GY33"/>
<keyword evidence="2" id="KW-1185">Reference proteome</keyword>
<reference evidence="1 2" key="1">
    <citation type="submission" date="2020-08" db="EMBL/GenBank/DDBJ databases">
        <title>Genomic Encyclopedia of Type Strains, Phase IV (KMG-IV): sequencing the most valuable type-strain genomes for metagenomic binning, comparative biology and taxonomic classification.</title>
        <authorList>
            <person name="Goeker M."/>
        </authorList>
    </citation>
    <scope>NUCLEOTIDE SEQUENCE [LARGE SCALE GENOMIC DNA]</scope>
    <source>
        <strain evidence="1 2">DSM 29007</strain>
    </source>
</reference>